<dbReference type="PANTHER" id="PTHR10210:SF41">
    <property type="entry name" value="RIBOSE-PHOSPHATE PYROPHOSPHOKINASE 1, CHLOROPLASTIC"/>
    <property type="match status" value="1"/>
</dbReference>
<evidence type="ECO:0000256" key="10">
    <source>
        <dbReference type="ARBA" id="ARBA00049535"/>
    </source>
</evidence>
<dbReference type="NCBIfam" id="NF002320">
    <property type="entry name" value="PRK01259.1"/>
    <property type="match status" value="1"/>
</dbReference>
<dbReference type="GO" id="GO:0000287">
    <property type="term" value="F:magnesium ion binding"/>
    <property type="evidence" value="ECO:0007669"/>
    <property type="project" value="InterPro"/>
</dbReference>
<dbReference type="CDD" id="cd06223">
    <property type="entry name" value="PRTases_typeI"/>
    <property type="match status" value="1"/>
</dbReference>
<evidence type="ECO:0000256" key="3">
    <source>
        <dbReference type="ARBA" id="ARBA00022679"/>
    </source>
</evidence>
<dbReference type="GO" id="GO:0004749">
    <property type="term" value="F:ribose phosphate diphosphokinase activity"/>
    <property type="evidence" value="ECO:0007669"/>
    <property type="project" value="UniProtKB-EC"/>
</dbReference>
<dbReference type="SUPFAM" id="SSF53271">
    <property type="entry name" value="PRTase-like"/>
    <property type="match status" value="1"/>
</dbReference>
<keyword evidence="3" id="KW-0808">Transferase</keyword>
<evidence type="ECO:0000256" key="1">
    <source>
        <dbReference type="ARBA" id="ARBA00013247"/>
    </source>
</evidence>
<dbReference type="GO" id="GO:0005524">
    <property type="term" value="F:ATP binding"/>
    <property type="evidence" value="ECO:0007669"/>
    <property type="project" value="UniProtKB-KW"/>
</dbReference>
<dbReference type="Pfam" id="PF13793">
    <property type="entry name" value="Pribosyltran_N"/>
    <property type="match status" value="1"/>
</dbReference>
<keyword evidence="2" id="KW-0963">Cytoplasm</keyword>
<dbReference type="EC" id="2.7.6.1" evidence="1"/>
<keyword evidence="7" id="KW-0418">Kinase</keyword>
<dbReference type="Gene3D" id="3.40.50.2020">
    <property type="match status" value="2"/>
</dbReference>
<protein>
    <recommendedName>
        <fullName evidence="1">ribose-phosphate diphosphokinase</fullName>
        <ecNumber evidence="1">2.7.6.1</ecNumber>
    </recommendedName>
</protein>
<dbReference type="RefSeq" id="WP_274959403.1">
    <property type="nucleotide sequence ID" value="NZ_DYWQ01000118.1"/>
</dbReference>
<evidence type="ECO:0000256" key="2">
    <source>
        <dbReference type="ARBA" id="ARBA00022490"/>
    </source>
</evidence>
<dbReference type="EMBL" id="DYWQ01000118">
    <property type="protein sequence ID" value="HJF45692.1"/>
    <property type="molecule type" value="Genomic_DNA"/>
</dbReference>
<dbReference type="NCBIfam" id="TIGR01251">
    <property type="entry name" value="ribP_PPkin"/>
    <property type="match status" value="1"/>
</dbReference>
<evidence type="ECO:0000256" key="7">
    <source>
        <dbReference type="ARBA" id="ARBA00022777"/>
    </source>
</evidence>
<keyword evidence="9" id="KW-0460">Magnesium</keyword>
<dbReference type="GO" id="GO:0002189">
    <property type="term" value="C:ribose phosphate diphosphokinase complex"/>
    <property type="evidence" value="ECO:0007669"/>
    <property type="project" value="TreeGrafter"/>
</dbReference>
<keyword evidence="8" id="KW-0067">ATP-binding</keyword>
<evidence type="ECO:0000259" key="11">
    <source>
        <dbReference type="Pfam" id="PF13793"/>
    </source>
</evidence>
<feature type="domain" description="Ribose-phosphate pyrophosphokinase N-terminal" evidence="11">
    <location>
        <begin position="15"/>
        <end position="132"/>
    </location>
</feature>
<keyword evidence="5" id="KW-0545">Nucleotide biosynthesis</keyword>
<name>A0A921GF81_9ACTN</name>
<dbReference type="InterPro" id="IPR029099">
    <property type="entry name" value="Pribosyltran_N"/>
</dbReference>
<evidence type="ECO:0000256" key="4">
    <source>
        <dbReference type="ARBA" id="ARBA00022723"/>
    </source>
</evidence>
<evidence type="ECO:0000313" key="13">
    <source>
        <dbReference type="Proteomes" id="UP000697330"/>
    </source>
</evidence>
<dbReference type="AlphaFoldDB" id="A0A921GF81"/>
<evidence type="ECO:0000256" key="6">
    <source>
        <dbReference type="ARBA" id="ARBA00022741"/>
    </source>
</evidence>
<evidence type="ECO:0000256" key="5">
    <source>
        <dbReference type="ARBA" id="ARBA00022727"/>
    </source>
</evidence>
<dbReference type="InterPro" id="IPR005946">
    <property type="entry name" value="Rib-P_diPkinase"/>
</dbReference>
<organism evidence="12 13">
    <name type="scientific">Thermophilibacter provencensis</name>
    <dbReference type="NCBI Taxonomy" id="1852386"/>
    <lineage>
        <taxon>Bacteria</taxon>
        <taxon>Bacillati</taxon>
        <taxon>Actinomycetota</taxon>
        <taxon>Coriobacteriia</taxon>
        <taxon>Coriobacteriales</taxon>
        <taxon>Atopobiaceae</taxon>
        <taxon>Thermophilibacter</taxon>
    </lineage>
</organism>
<dbReference type="Pfam" id="PF14572">
    <property type="entry name" value="Pribosyl_synth"/>
    <property type="match status" value="1"/>
</dbReference>
<sequence>MYENLSEPMPLKKEIKLYTGTGNPELAEKIADILHLELQGLKIEKFANGEIYARFDESVRGDDVFFIQSLAGLNVNDLLMETLVVADAAKRASASKFTAVLPHYCYARQDRKASAREPITARLVANLLEAAGVDQVITIDLHQGQIQGFFDIPVTHLTALYLIGDYFKQKDFDWENTVVVSPDMGRAKVAKRLSDYLGCEVAIAHKSRPKHNASEVMGIIGNIEGKTCIVNDDMIDTAGTLCNSVRKLKEMGAGDIYVSATHGIFSGEAIQRLEDAPLVECVVTDIIPCEVANKPDSKIKSISVANELAEAINSVYMRRSVSEIFGGQGAEI</sequence>
<dbReference type="SMART" id="SM01400">
    <property type="entry name" value="Pribosyltran_N"/>
    <property type="match status" value="1"/>
</dbReference>
<evidence type="ECO:0000256" key="9">
    <source>
        <dbReference type="ARBA" id="ARBA00022842"/>
    </source>
</evidence>
<dbReference type="FunFam" id="3.40.50.2020:FF:000007">
    <property type="entry name" value="Ribose-phosphate pyrophosphokinase"/>
    <property type="match status" value="1"/>
</dbReference>
<reference evidence="12" key="2">
    <citation type="submission" date="2021-09" db="EMBL/GenBank/DDBJ databases">
        <authorList>
            <person name="Gilroy R."/>
        </authorList>
    </citation>
    <scope>NUCLEOTIDE SEQUENCE</scope>
    <source>
        <strain evidence="12">CHK124-7917</strain>
    </source>
</reference>
<dbReference type="GO" id="GO:0006015">
    <property type="term" value="P:5-phosphoribose 1-diphosphate biosynthetic process"/>
    <property type="evidence" value="ECO:0007669"/>
    <property type="project" value="TreeGrafter"/>
</dbReference>
<comment type="caution">
    <text evidence="12">The sequence shown here is derived from an EMBL/GenBank/DDBJ whole genome shotgun (WGS) entry which is preliminary data.</text>
</comment>
<dbReference type="GO" id="GO:0006164">
    <property type="term" value="P:purine nucleotide biosynthetic process"/>
    <property type="evidence" value="ECO:0007669"/>
    <property type="project" value="TreeGrafter"/>
</dbReference>
<dbReference type="InterPro" id="IPR029057">
    <property type="entry name" value="PRTase-like"/>
</dbReference>
<dbReference type="Proteomes" id="UP000697330">
    <property type="component" value="Unassembled WGS sequence"/>
</dbReference>
<dbReference type="GO" id="GO:0016301">
    <property type="term" value="F:kinase activity"/>
    <property type="evidence" value="ECO:0007669"/>
    <property type="project" value="UniProtKB-KW"/>
</dbReference>
<keyword evidence="6" id="KW-0547">Nucleotide-binding</keyword>
<keyword evidence="4" id="KW-0479">Metal-binding</keyword>
<accession>A0A921GF81</accession>
<dbReference type="InterPro" id="IPR000836">
    <property type="entry name" value="PRTase_dom"/>
</dbReference>
<comment type="catalytic activity">
    <reaction evidence="10">
        <text>D-ribose 5-phosphate + ATP = 5-phospho-alpha-D-ribose 1-diphosphate + AMP + H(+)</text>
        <dbReference type="Rhea" id="RHEA:15609"/>
        <dbReference type="ChEBI" id="CHEBI:15378"/>
        <dbReference type="ChEBI" id="CHEBI:30616"/>
        <dbReference type="ChEBI" id="CHEBI:58017"/>
        <dbReference type="ChEBI" id="CHEBI:78346"/>
        <dbReference type="ChEBI" id="CHEBI:456215"/>
        <dbReference type="EC" id="2.7.6.1"/>
    </reaction>
</comment>
<dbReference type="PANTHER" id="PTHR10210">
    <property type="entry name" value="RIBOSE-PHOSPHATE DIPHOSPHOKINASE FAMILY MEMBER"/>
    <property type="match status" value="1"/>
</dbReference>
<evidence type="ECO:0000313" key="12">
    <source>
        <dbReference type="EMBL" id="HJF45692.1"/>
    </source>
</evidence>
<dbReference type="GO" id="GO:0005737">
    <property type="term" value="C:cytoplasm"/>
    <property type="evidence" value="ECO:0007669"/>
    <property type="project" value="TreeGrafter"/>
</dbReference>
<dbReference type="FunFam" id="3.40.50.2020:FF:000002">
    <property type="entry name" value="Ribose-phosphate pyrophosphokinase"/>
    <property type="match status" value="1"/>
</dbReference>
<proteinExistence type="predicted"/>
<evidence type="ECO:0000256" key="8">
    <source>
        <dbReference type="ARBA" id="ARBA00022840"/>
    </source>
</evidence>
<gene>
    <name evidence="12" type="ORF">K8U72_07950</name>
</gene>
<reference evidence="12" key="1">
    <citation type="journal article" date="2021" name="PeerJ">
        <title>Extensive microbial diversity within the chicken gut microbiome revealed by metagenomics and culture.</title>
        <authorList>
            <person name="Gilroy R."/>
            <person name="Ravi A."/>
            <person name="Getino M."/>
            <person name="Pursley I."/>
            <person name="Horton D.L."/>
            <person name="Alikhan N.F."/>
            <person name="Baker D."/>
            <person name="Gharbi K."/>
            <person name="Hall N."/>
            <person name="Watson M."/>
            <person name="Adriaenssens E.M."/>
            <person name="Foster-Nyarko E."/>
            <person name="Jarju S."/>
            <person name="Secka A."/>
            <person name="Antonio M."/>
            <person name="Oren A."/>
            <person name="Chaudhuri R.R."/>
            <person name="La Ragione R."/>
            <person name="Hildebrand F."/>
            <person name="Pallen M.J."/>
        </authorList>
    </citation>
    <scope>NUCLEOTIDE SEQUENCE</scope>
    <source>
        <strain evidence="12">CHK124-7917</strain>
    </source>
</reference>